<comment type="catalytic activity">
    <reaction evidence="1 14">
        <text>Endohydrolysis of (1-&gt;4)-beta-D-glucosidic linkages in cellulose, lichenin and cereal beta-D-glucans.</text>
        <dbReference type="EC" id="3.2.1.4"/>
    </reaction>
</comment>
<dbReference type="GO" id="GO:0030246">
    <property type="term" value="F:carbohydrate binding"/>
    <property type="evidence" value="ECO:0007669"/>
    <property type="project" value="InterPro"/>
</dbReference>
<proteinExistence type="inferred from homology"/>
<dbReference type="Pfam" id="PF09478">
    <property type="entry name" value="CBM49"/>
    <property type="match status" value="1"/>
</dbReference>
<comment type="subcellular location">
    <subcellularLocation>
        <location evidence="2">Secreted</location>
    </subcellularLocation>
</comment>
<gene>
    <name evidence="16" type="ORF">PVAP13_5KG030700</name>
</gene>
<evidence type="ECO:0000313" key="17">
    <source>
        <dbReference type="Proteomes" id="UP000823388"/>
    </source>
</evidence>
<evidence type="ECO:0000256" key="5">
    <source>
        <dbReference type="ARBA" id="ARBA00022729"/>
    </source>
</evidence>
<dbReference type="InterPro" id="IPR033126">
    <property type="entry name" value="Glyco_hydro_9_Asp/Glu_AS"/>
</dbReference>
<feature type="active site" evidence="12">
    <location>
        <position position="454"/>
    </location>
</feature>
<evidence type="ECO:0000256" key="1">
    <source>
        <dbReference type="ARBA" id="ARBA00000966"/>
    </source>
</evidence>
<dbReference type="PROSITE" id="PS00698">
    <property type="entry name" value="GH9_3"/>
    <property type="match status" value="1"/>
</dbReference>
<evidence type="ECO:0000256" key="4">
    <source>
        <dbReference type="ARBA" id="ARBA00022525"/>
    </source>
</evidence>
<keyword evidence="8" id="KW-0325">Glycoprotein</keyword>
<dbReference type="OrthoDB" id="10257085at2759"/>
<feature type="active site" evidence="13">
    <location>
        <position position="506"/>
    </location>
</feature>
<dbReference type="PROSITE" id="PS00592">
    <property type="entry name" value="GH9_2"/>
    <property type="match status" value="1"/>
</dbReference>
<comment type="similarity">
    <text evidence="3 12 14">Belongs to the glycosyl hydrolase 9 (cellulase E) family.</text>
</comment>
<dbReference type="InterPro" id="IPR001701">
    <property type="entry name" value="Glyco_hydro_9"/>
</dbReference>
<dbReference type="GO" id="GO:0008810">
    <property type="term" value="F:cellulase activity"/>
    <property type="evidence" value="ECO:0007669"/>
    <property type="project" value="UniProtKB-EC"/>
</dbReference>
<evidence type="ECO:0000256" key="13">
    <source>
        <dbReference type="PROSITE-ProRule" id="PRU10060"/>
    </source>
</evidence>
<dbReference type="GO" id="GO:0030245">
    <property type="term" value="P:cellulose catabolic process"/>
    <property type="evidence" value="ECO:0007669"/>
    <property type="project" value="UniProtKB-KW"/>
</dbReference>
<keyword evidence="9 12" id="KW-0119">Carbohydrate metabolism</keyword>
<evidence type="ECO:0000256" key="7">
    <source>
        <dbReference type="ARBA" id="ARBA00023001"/>
    </source>
</evidence>
<sequence>MPMPSLSFLPRLSSLWALSAMARGRGGGGSRGAAGRMAVVPGRLALFVLAAAAQVACAAAAGHDYGEALSKSILYFEAQRSGRLPGGQRVGWRADSGLLDGKANGVDLVGGYYDAGDNVKFGLPMAFTVTMMSWSVVEYGEQMAAAGELGHALEALRWGTDYFVKAHPEANVLYGEVGDGDSDHGCWQRPEDMTTSRQAYRLDPQHPGSELAGETAAAMAAASLVFRSSDPGYANQLLQHSKQLFDFADKYRGRYDSSITVARKYYASSSGYGDELLWAAVWLYKASGDGQYLDYLANNADALGGTGWSINEFGWDVKYPGVQVLAAMLLLRGKAGGAHADVLRRYKQKADLFACSCLGRAGATNVRRTPGGMIYLQSWNNVQFVTSASFLLAAYGDHLAAARQAAQCPSGAAAAQPAELLAFARSQVDYILGSNPRATSYMVGYGATFPQQAHHRGASIVSVKADPSFVSCQGGFNSWYHRRGSNPNLLVGATVGGPDEYDNFADERDNYEQTEATTYNNAPLMGVLARLHGGGRRFGRSSSLADEVSATTLKNDNQTSLPPPSLAAAAAEDASPIEIEQKATASWTERGKTYHRYAVTVTNRSPKTVHELHIGISKLSGKVWGVDKARYGYVLPSWLPSLPAGKSAAFVYIQAAPPAHVWVTGYKIL</sequence>
<name>A0A8T0S6V4_PANVG</name>
<keyword evidence="6 12" id="KW-0378">Hydrolase</keyword>
<dbReference type="InterPro" id="IPR018221">
    <property type="entry name" value="Glyco_hydro_9_His_AS"/>
</dbReference>
<reference evidence="16" key="1">
    <citation type="submission" date="2020-05" db="EMBL/GenBank/DDBJ databases">
        <title>WGS assembly of Panicum virgatum.</title>
        <authorList>
            <person name="Lovell J.T."/>
            <person name="Jenkins J."/>
            <person name="Shu S."/>
            <person name="Juenger T.E."/>
            <person name="Schmutz J."/>
        </authorList>
    </citation>
    <scope>NUCLEOTIDE SEQUENCE</scope>
    <source>
        <strain evidence="16">AP13</strain>
    </source>
</reference>
<keyword evidence="10 12" id="KW-0326">Glycosidase</keyword>
<dbReference type="Gene3D" id="1.50.10.10">
    <property type="match status" value="1"/>
</dbReference>
<feature type="domain" description="Carbohydrate binding" evidence="15">
    <location>
        <begin position="577"/>
        <end position="655"/>
    </location>
</feature>
<evidence type="ECO:0000256" key="3">
    <source>
        <dbReference type="ARBA" id="ARBA00007072"/>
    </source>
</evidence>
<dbReference type="AlphaFoldDB" id="A0A8T0S6V4"/>
<dbReference type="InterPro" id="IPR008928">
    <property type="entry name" value="6-hairpin_glycosidase_sf"/>
</dbReference>
<evidence type="ECO:0000256" key="12">
    <source>
        <dbReference type="PROSITE-ProRule" id="PRU10059"/>
    </source>
</evidence>
<keyword evidence="7 14" id="KW-0136">Cellulose degradation</keyword>
<keyword evidence="4" id="KW-0964">Secreted</keyword>
<keyword evidence="17" id="KW-1185">Reference proteome</keyword>
<keyword evidence="11 12" id="KW-0624">Polysaccharide degradation</keyword>
<protein>
    <recommendedName>
        <fullName evidence="14">Endoglucanase</fullName>
        <ecNumber evidence="14">3.2.1.4</ecNumber>
    </recommendedName>
</protein>
<dbReference type="Pfam" id="PF00759">
    <property type="entry name" value="Glyco_hydro_9"/>
    <property type="match status" value="1"/>
</dbReference>
<feature type="active site" evidence="13">
    <location>
        <position position="515"/>
    </location>
</feature>
<dbReference type="EMBL" id="CM029045">
    <property type="protein sequence ID" value="KAG2594832.1"/>
    <property type="molecule type" value="Genomic_DNA"/>
</dbReference>
<comment type="caution">
    <text evidence="16">The sequence shown here is derived from an EMBL/GenBank/DDBJ whole genome shotgun (WGS) entry which is preliminary data.</text>
</comment>
<evidence type="ECO:0000256" key="6">
    <source>
        <dbReference type="ARBA" id="ARBA00022801"/>
    </source>
</evidence>
<evidence type="ECO:0000256" key="11">
    <source>
        <dbReference type="ARBA" id="ARBA00023326"/>
    </source>
</evidence>
<dbReference type="GO" id="GO:0005576">
    <property type="term" value="C:extracellular region"/>
    <property type="evidence" value="ECO:0007669"/>
    <property type="project" value="UniProtKB-SubCell"/>
</dbReference>
<dbReference type="InterPro" id="IPR019028">
    <property type="entry name" value="CBM_49"/>
</dbReference>
<accession>A0A8T0S6V4</accession>
<keyword evidence="5" id="KW-0732">Signal</keyword>
<dbReference type="InterPro" id="IPR012341">
    <property type="entry name" value="6hp_glycosidase-like_sf"/>
</dbReference>
<evidence type="ECO:0000256" key="10">
    <source>
        <dbReference type="ARBA" id="ARBA00023295"/>
    </source>
</evidence>
<dbReference type="SUPFAM" id="SSF48208">
    <property type="entry name" value="Six-hairpin glycosidases"/>
    <property type="match status" value="1"/>
</dbReference>
<evidence type="ECO:0000256" key="9">
    <source>
        <dbReference type="ARBA" id="ARBA00023277"/>
    </source>
</evidence>
<dbReference type="Proteomes" id="UP000823388">
    <property type="component" value="Chromosome 5K"/>
</dbReference>
<dbReference type="FunFam" id="1.50.10.10:FF:000020">
    <property type="entry name" value="Endoglucanase"/>
    <property type="match status" value="1"/>
</dbReference>
<evidence type="ECO:0000313" key="16">
    <source>
        <dbReference type="EMBL" id="KAG2594832.1"/>
    </source>
</evidence>
<evidence type="ECO:0000256" key="8">
    <source>
        <dbReference type="ARBA" id="ARBA00023180"/>
    </source>
</evidence>
<organism evidence="16 17">
    <name type="scientific">Panicum virgatum</name>
    <name type="common">Blackwell switchgrass</name>
    <dbReference type="NCBI Taxonomy" id="38727"/>
    <lineage>
        <taxon>Eukaryota</taxon>
        <taxon>Viridiplantae</taxon>
        <taxon>Streptophyta</taxon>
        <taxon>Embryophyta</taxon>
        <taxon>Tracheophyta</taxon>
        <taxon>Spermatophyta</taxon>
        <taxon>Magnoliopsida</taxon>
        <taxon>Liliopsida</taxon>
        <taxon>Poales</taxon>
        <taxon>Poaceae</taxon>
        <taxon>PACMAD clade</taxon>
        <taxon>Panicoideae</taxon>
        <taxon>Panicodae</taxon>
        <taxon>Paniceae</taxon>
        <taxon>Panicinae</taxon>
        <taxon>Panicum</taxon>
        <taxon>Panicum sect. Hiantes</taxon>
    </lineage>
</organism>
<evidence type="ECO:0000256" key="14">
    <source>
        <dbReference type="RuleBase" id="RU361166"/>
    </source>
</evidence>
<evidence type="ECO:0000259" key="15">
    <source>
        <dbReference type="SMART" id="SM01063"/>
    </source>
</evidence>
<dbReference type="PANTHER" id="PTHR22298">
    <property type="entry name" value="ENDO-1,4-BETA-GLUCANASE"/>
    <property type="match status" value="1"/>
</dbReference>
<dbReference type="SMART" id="SM01063">
    <property type="entry name" value="CBM49"/>
    <property type="match status" value="1"/>
</dbReference>
<dbReference type="EC" id="3.2.1.4" evidence="14"/>
<evidence type="ECO:0000256" key="2">
    <source>
        <dbReference type="ARBA" id="ARBA00004613"/>
    </source>
</evidence>